<dbReference type="Proteomes" id="UP000250266">
    <property type="component" value="Unassembled WGS sequence"/>
</dbReference>
<sequence>MRDSQTAQFVLFISANFLDNFFMAQSDSGDSDNKMAMCWLRHFHKSSAQRQLGA</sequence>
<organism evidence="1 2">
    <name type="scientific">Lepidopterella palustris CBS 459.81</name>
    <dbReference type="NCBI Taxonomy" id="1314670"/>
    <lineage>
        <taxon>Eukaryota</taxon>
        <taxon>Fungi</taxon>
        <taxon>Dikarya</taxon>
        <taxon>Ascomycota</taxon>
        <taxon>Pezizomycotina</taxon>
        <taxon>Dothideomycetes</taxon>
        <taxon>Pleosporomycetidae</taxon>
        <taxon>Mytilinidiales</taxon>
        <taxon>Argynnaceae</taxon>
        <taxon>Lepidopterella</taxon>
    </lineage>
</organism>
<reference evidence="1 2" key="1">
    <citation type="journal article" date="2016" name="Nat. Commun.">
        <title>Ectomycorrhizal ecology is imprinted in the genome of the dominant symbiotic fungus Cenococcum geophilum.</title>
        <authorList>
            <consortium name="DOE Joint Genome Institute"/>
            <person name="Peter M."/>
            <person name="Kohler A."/>
            <person name="Ohm R.A."/>
            <person name="Kuo A."/>
            <person name="Krutzmann J."/>
            <person name="Morin E."/>
            <person name="Arend M."/>
            <person name="Barry K.W."/>
            <person name="Binder M."/>
            <person name="Choi C."/>
            <person name="Clum A."/>
            <person name="Copeland A."/>
            <person name="Grisel N."/>
            <person name="Haridas S."/>
            <person name="Kipfer T."/>
            <person name="LaButti K."/>
            <person name="Lindquist E."/>
            <person name="Lipzen A."/>
            <person name="Maire R."/>
            <person name="Meier B."/>
            <person name="Mihaltcheva S."/>
            <person name="Molinier V."/>
            <person name="Murat C."/>
            <person name="Poggeler S."/>
            <person name="Quandt C.A."/>
            <person name="Sperisen C."/>
            <person name="Tritt A."/>
            <person name="Tisserant E."/>
            <person name="Crous P.W."/>
            <person name="Henrissat B."/>
            <person name="Nehls U."/>
            <person name="Egli S."/>
            <person name="Spatafora J.W."/>
            <person name="Grigoriev I.V."/>
            <person name="Martin F.M."/>
        </authorList>
    </citation>
    <scope>NUCLEOTIDE SEQUENCE [LARGE SCALE GENOMIC DNA]</scope>
    <source>
        <strain evidence="1 2">CBS 459.81</strain>
    </source>
</reference>
<protein>
    <submittedName>
        <fullName evidence="1">Uncharacterized protein</fullName>
    </submittedName>
</protein>
<accession>A0A8E2E2L1</accession>
<keyword evidence="2" id="KW-1185">Reference proteome</keyword>
<evidence type="ECO:0000313" key="1">
    <source>
        <dbReference type="EMBL" id="OCK76031.1"/>
    </source>
</evidence>
<dbReference type="EMBL" id="KV745249">
    <property type="protein sequence ID" value="OCK76031.1"/>
    <property type="molecule type" value="Genomic_DNA"/>
</dbReference>
<dbReference type="AlphaFoldDB" id="A0A8E2E2L1"/>
<proteinExistence type="predicted"/>
<gene>
    <name evidence="1" type="ORF">K432DRAFT_464278</name>
</gene>
<evidence type="ECO:0000313" key="2">
    <source>
        <dbReference type="Proteomes" id="UP000250266"/>
    </source>
</evidence>
<name>A0A8E2E2L1_9PEZI</name>